<dbReference type="Proteomes" id="UP001472677">
    <property type="component" value="Unassembled WGS sequence"/>
</dbReference>
<reference evidence="2 3" key="1">
    <citation type="journal article" date="2024" name="G3 (Bethesda)">
        <title>Genome assembly of Hibiscus sabdariffa L. provides insights into metabolisms of medicinal natural products.</title>
        <authorList>
            <person name="Kim T."/>
        </authorList>
    </citation>
    <scope>NUCLEOTIDE SEQUENCE [LARGE SCALE GENOMIC DNA]</scope>
    <source>
        <strain evidence="2">TK-2024</strain>
        <tissue evidence="2">Old leaves</tissue>
    </source>
</reference>
<evidence type="ECO:0000313" key="3">
    <source>
        <dbReference type="Proteomes" id="UP001472677"/>
    </source>
</evidence>
<gene>
    <name evidence="2" type="ORF">V6N12_023205</name>
</gene>
<comment type="caution">
    <text evidence="2">The sequence shown here is derived from an EMBL/GenBank/DDBJ whole genome shotgun (WGS) entry which is preliminary data.</text>
</comment>
<evidence type="ECO:0000313" key="2">
    <source>
        <dbReference type="EMBL" id="KAK8588791.1"/>
    </source>
</evidence>
<sequence length="169" mass="19651">MLESKRYGPKGQQLSHYFGNLKAVELEIIRSKIFFQSGGGVGLGDKEKPARLLLSQITKLKLYFLFELVHLWKEEEVFPSLRISHMQSFPPFKRNLLPSSESFRNLVTLKVLFCHGIVKLVTHSTAKSLVQLKEMSIRKCQRIEEILEDREDDDHHNEISFPQLNRSEL</sequence>
<dbReference type="InterPro" id="IPR057135">
    <property type="entry name" value="At4g27190-like_LRR"/>
</dbReference>
<organism evidence="2 3">
    <name type="scientific">Hibiscus sabdariffa</name>
    <name type="common">roselle</name>
    <dbReference type="NCBI Taxonomy" id="183260"/>
    <lineage>
        <taxon>Eukaryota</taxon>
        <taxon>Viridiplantae</taxon>
        <taxon>Streptophyta</taxon>
        <taxon>Embryophyta</taxon>
        <taxon>Tracheophyta</taxon>
        <taxon>Spermatophyta</taxon>
        <taxon>Magnoliopsida</taxon>
        <taxon>eudicotyledons</taxon>
        <taxon>Gunneridae</taxon>
        <taxon>Pentapetalae</taxon>
        <taxon>rosids</taxon>
        <taxon>malvids</taxon>
        <taxon>Malvales</taxon>
        <taxon>Malvaceae</taxon>
        <taxon>Malvoideae</taxon>
        <taxon>Hibiscus</taxon>
    </lineage>
</organism>
<accession>A0ABR2FX14</accession>
<name>A0ABR2FX14_9ROSI</name>
<dbReference type="EMBL" id="JBBPBM010000004">
    <property type="protein sequence ID" value="KAK8588791.1"/>
    <property type="molecule type" value="Genomic_DNA"/>
</dbReference>
<feature type="domain" description="Disease resistance protein At4g27190-like leucine-rich repeats" evidence="1">
    <location>
        <begin position="95"/>
        <end position="153"/>
    </location>
</feature>
<evidence type="ECO:0000259" key="1">
    <source>
        <dbReference type="Pfam" id="PF23247"/>
    </source>
</evidence>
<protein>
    <recommendedName>
        <fullName evidence="1">Disease resistance protein At4g27190-like leucine-rich repeats domain-containing protein</fullName>
    </recommendedName>
</protein>
<proteinExistence type="predicted"/>
<dbReference type="Pfam" id="PF23247">
    <property type="entry name" value="LRR_RPS2"/>
    <property type="match status" value="1"/>
</dbReference>
<keyword evidence="3" id="KW-1185">Reference proteome</keyword>